<feature type="compositionally biased region" description="Low complexity" evidence="1">
    <location>
        <begin position="219"/>
        <end position="228"/>
    </location>
</feature>
<evidence type="ECO:0000313" key="3">
    <source>
        <dbReference type="Proteomes" id="UP000199569"/>
    </source>
</evidence>
<dbReference type="AlphaFoldDB" id="A0A1G5KH61"/>
<sequence>MVAGLYAAIYESLISAIHFQSFGIMPLQRRFLISSSVARLIQREKGVYRQVEGFFPTQGDRLTFVHLEENRAFLILQTSGPNGEAEDRTEVPTPHAHALLDVCAGEVDYARTKLPIGSYTALVDHIMRPCLLHLVTVEFGSLEEARAFRPLEWFGPEVTGQARFTNQGLALNGLSEAPDVPLSNATLNSLIDTLDNRFPAQARMPINPPKAKQDQGTRASAGPASGSGHATEVSLEDIEEAMTREMGLAMRNKPTS</sequence>
<keyword evidence="3" id="KW-1185">Reference proteome</keyword>
<evidence type="ECO:0000256" key="1">
    <source>
        <dbReference type="SAM" id="MobiDB-lite"/>
    </source>
</evidence>
<name>A0A1G5KH61_9HYPH</name>
<dbReference type="Proteomes" id="UP000199569">
    <property type="component" value="Unassembled WGS sequence"/>
</dbReference>
<dbReference type="SUPFAM" id="SSF55154">
    <property type="entry name" value="CYTH-like phosphatases"/>
    <property type="match status" value="1"/>
</dbReference>
<dbReference type="InterPro" id="IPR033469">
    <property type="entry name" value="CYTH-like_dom_sf"/>
</dbReference>
<dbReference type="Gene3D" id="2.40.320.10">
    <property type="entry name" value="Hypothetical Protein Pfu-838710-001"/>
    <property type="match status" value="1"/>
</dbReference>
<organism evidence="2 3">
    <name type="scientific">Microvirga guangxiensis</name>
    <dbReference type="NCBI Taxonomy" id="549386"/>
    <lineage>
        <taxon>Bacteria</taxon>
        <taxon>Pseudomonadati</taxon>
        <taxon>Pseudomonadota</taxon>
        <taxon>Alphaproteobacteria</taxon>
        <taxon>Hyphomicrobiales</taxon>
        <taxon>Methylobacteriaceae</taxon>
        <taxon>Microvirga</taxon>
    </lineage>
</organism>
<evidence type="ECO:0000313" key="2">
    <source>
        <dbReference type="EMBL" id="SCY99942.1"/>
    </source>
</evidence>
<dbReference type="STRING" id="549386.SAMN02927923_03312"/>
<proteinExistence type="predicted"/>
<gene>
    <name evidence="2" type="ORF">SAMN02927923_03312</name>
</gene>
<dbReference type="EMBL" id="FMVJ01000010">
    <property type="protein sequence ID" value="SCY99942.1"/>
    <property type="molecule type" value="Genomic_DNA"/>
</dbReference>
<reference evidence="2 3" key="1">
    <citation type="submission" date="2016-10" db="EMBL/GenBank/DDBJ databases">
        <authorList>
            <person name="de Groot N.N."/>
        </authorList>
    </citation>
    <scope>NUCLEOTIDE SEQUENCE [LARGE SCALE GENOMIC DNA]</scope>
    <source>
        <strain evidence="2 3">CGMCC 1.7666</strain>
    </source>
</reference>
<protein>
    <submittedName>
        <fullName evidence="2">CYTH domain-containing protein</fullName>
    </submittedName>
</protein>
<feature type="region of interest" description="Disordered" evidence="1">
    <location>
        <begin position="201"/>
        <end position="256"/>
    </location>
</feature>
<accession>A0A1G5KH61</accession>